<accession>A0A2U3EFN8</accession>
<feature type="compositionally biased region" description="Low complexity" evidence="1">
    <location>
        <begin position="196"/>
        <end position="213"/>
    </location>
</feature>
<gene>
    <name evidence="2" type="ORF">PCL_10350</name>
</gene>
<proteinExistence type="predicted"/>
<protein>
    <submittedName>
        <fullName evidence="2">Uncharacterized protein</fullName>
    </submittedName>
</protein>
<dbReference type="Proteomes" id="UP000245956">
    <property type="component" value="Unassembled WGS sequence"/>
</dbReference>
<organism evidence="2 3">
    <name type="scientific">Purpureocillium lilacinum</name>
    <name type="common">Paecilomyces lilacinus</name>
    <dbReference type="NCBI Taxonomy" id="33203"/>
    <lineage>
        <taxon>Eukaryota</taxon>
        <taxon>Fungi</taxon>
        <taxon>Dikarya</taxon>
        <taxon>Ascomycota</taxon>
        <taxon>Pezizomycotina</taxon>
        <taxon>Sordariomycetes</taxon>
        <taxon>Hypocreomycetidae</taxon>
        <taxon>Hypocreales</taxon>
        <taxon>Ophiocordycipitaceae</taxon>
        <taxon>Purpureocillium</taxon>
    </lineage>
</organism>
<comment type="caution">
    <text evidence="2">The sequence shown here is derived from an EMBL/GenBank/DDBJ whole genome shotgun (WGS) entry which is preliminary data.</text>
</comment>
<dbReference type="EMBL" id="LCWV01000005">
    <property type="protein sequence ID" value="PWI73335.1"/>
    <property type="molecule type" value="Genomic_DNA"/>
</dbReference>
<name>A0A2U3EFN8_PURLI</name>
<evidence type="ECO:0000313" key="2">
    <source>
        <dbReference type="EMBL" id="PWI73335.1"/>
    </source>
</evidence>
<evidence type="ECO:0000256" key="1">
    <source>
        <dbReference type="SAM" id="MobiDB-lite"/>
    </source>
</evidence>
<dbReference type="AlphaFoldDB" id="A0A2U3EFN8"/>
<feature type="region of interest" description="Disordered" evidence="1">
    <location>
        <begin position="123"/>
        <end position="214"/>
    </location>
</feature>
<feature type="compositionally biased region" description="Basic and acidic residues" evidence="1">
    <location>
        <begin position="1"/>
        <end position="11"/>
    </location>
</feature>
<sequence>MGLELEREGESSRQGWHCKVRGGRRWPSQPRQVPRQTLASQFPQPAVALPLLCLTTAPRRDMYSKYLAAPRSVLWSPSSAGQPRVKVCCVWYHLSLPPMMMRRSTTRHCAHALHHVHLRRQLAAARASGLPPTPVRPSVKKPQPSLPSPAQRARQWNSRCKQAASPPSGPSSPSGPSTPPSFAPAHPLAPSVSLTRAAQPASQPAARPAQPSPVTETGGIFPLVAVLARFSPSLLSQAPASSTINDPAGRRAHCLPSLWRSPSAWQLFGAPPSAAELCTAQTHPLPRGDAGQLVAFVLPLAADSSRLFSSQSPIHSTVPPPEQ</sequence>
<feature type="region of interest" description="Disordered" evidence="1">
    <location>
        <begin position="1"/>
        <end position="31"/>
    </location>
</feature>
<evidence type="ECO:0000313" key="3">
    <source>
        <dbReference type="Proteomes" id="UP000245956"/>
    </source>
</evidence>
<reference evidence="2 3" key="1">
    <citation type="journal article" date="2016" name="Front. Microbiol.">
        <title>Genome and transcriptome sequences reveal the specific parasitism of the nematophagous Purpureocillium lilacinum 36-1.</title>
        <authorList>
            <person name="Xie J."/>
            <person name="Li S."/>
            <person name="Mo C."/>
            <person name="Xiao X."/>
            <person name="Peng D."/>
            <person name="Wang G."/>
            <person name="Xiao Y."/>
        </authorList>
    </citation>
    <scope>NUCLEOTIDE SEQUENCE [LARGE SCALE GENOMIC DNA]</scope>
    <source>
        <strain evidence="2 3">36-1</strain>
    </source>
</reference>